<dbReference type="SUPFAM" id="SSF55681">
    <property type="entry name" value="Class II aaRS and biotin synthetases"/>
    <property type="match status" value="1"/>
</dbReference>
<keyword evidence="5" id="KW-0547">Nucleotide-binding</keyword>
<evidence type="ECO:0000256" key="1">
    <source>
        <dbReference type="ARBA" id="ARBA00008226"/>
    </source>
</evidence>
<comment type="caution">
    <text evidence="12">The sequence shown here is derived from an EMBL/GenBank/DDBJ whole genome shotgun (WGS) entry which is preliminary data.</text>
</comment>
<keyword evidence="6" id="KW-0067">ATP-binding</keyword>
<evidence type="ECO:0000256" key="5">
    <source>
        <dbReference type="ARBA" id="ARBA00022741"/>
    </source>
</evidence>
<feature type="region of interest" description="Disordered" evidence="9">
    <location>
        <begin position="38"/>
        <end position="61"/>
    </location>
</feature>
<keyword evidence="13" id="KW-1185">Reference proteome</keyword>
<dbReference type="Proteomes" id="UP000266841">
    <property type="component" value="Unassembled WGS sequence"/>
</dbReference>
<evidence type="ECO:0000256" key="3">
    <source>
        <dbReference type="ARBA" id="ARBA00022490"/>
    </source>
</evidence>
<name>K0T020_THAOC</name>
<dbReference type="CDD" id="cd00858">
    <property type="entry name" value="GlyRS_anticodon"/>
    <property type="match status" value="1"/>
</dbReference>
<dbReference type="InterPro" id="IPR045864">
    <property type="entry name" value="aa-tRNA-synth_II/BPL/LPL"/>
</dbReference>
<dbReference type="PANTHER" id="PTHR10745">
    <property type="entry name" value="GLYCYL-TRNA SYNTHETASE/DNA POLYMERASE SUBUNIT GAMMA-2"/>
    <property type="match status" value="1"/>
</dbReference>
<sequence>MPRPYRSLALAMLLSLNGAAALTVRSTSRIARHHRSLTQLASTASPEAPASEAKSPAPVKNDGAYDKVKMEDIVSLCKRRGIIFPSSEIYNGFAGFFDYGPLGSELKRNVKDAFWRSFVQCREDVVGIDSSIIHNPTTWQSSGHLDGFSDPMVDCKETKLRYRADQLFASPVVLEEDGSTVGYVCVLEANDEDMVKDAKKQAKRLLKEKDLKGSKIQAFQFRDLTEIDEDVMAQVPSPGSGKPTLTMPRDFNLMFQTSVGAMQDASSVAYLRPETAQGIFINYKNVLDTARLKLPFGIAQIGKAFRNEITPRNFIFRSREFEQMEIEYFIPPGDDVWQPYHEKWIADAREFLLKVGLKDELMGYDIHEGDGLAHYARACTDITFRFPFGVQELMGIAARGDFDLTSHTKGSGKTLDYFDEQTRERFTPHVIEPSLGVDRCILALICSAYAEDEVNGEKRSYLAFHPSIAPVKVSVLPLVKNKEPLVLAARQLFEKLQVRWNCSWDQTGAIGRRYRRADEVGVPFCVTVDFETIEDDGAVTIRDRDTTEQVRIPIDDVVDYLGKKLMDIRK</sequence>
<keyword evidence="3" id="KW-0963">Cytoplasm</keyword>
<dbReference type="GO" id="GO:0005524">
    <property type="term" value="F:ATP binding"/>
    <property type="evidence" value="ECO:0007669"/>
    <property type="project" value="UniProtKB-KW"/>
</dbReference>
<evidence type="ECO:0000256" key="4">
    <source>
        <dbReference type="ARBA" id="ARBA00022598"/>
    </source>
</evidence>
<protein>
    <recommendedName>
        <fullName evidence="2">glycine--tRNA ligase</fullName>
        <ecNumber evidence="2">6.1.1.14</ecNumber>
    </recommendedName>
</protein>
<reference evidence="12 13" key="1">
    <citation type="journal article" date="2012" name="Genome Biol.">
        <title>Genome and low-iron response of an oceanic diatom adapted to chronic iron limitation.</title>
        <authorList>
            <person name="Lommer M."/>
            <person name="Specht M."/>
            <person name="Roy A.S."/>
            <person name="Kraemer L."/>
            <person name="Andreson R."/>
            <person name="Gutowska M.A."/>
            <person name="Wolf J."/>
            <person name="Bergner S.V."/>
            <person name="Schilhabel M.B."/>
            <person name="Klostermeier U.C."/>
            <person name="Beiko R.G."/>
            <person name="Rosenstiel P."/>
            <person name="Hippler M."/>
            <person name="Laroche J."/>
        </authorList>
    </citation>
    <scope>NUCLEOTIDE SEQUENCE [LARGE SCALE GENOMIC DNA]</scope>
    <source>
        <strain evidence="12 13">CCMP1005</strain>
    </source>
</reference>
<evidence type="ECO:0000256" key="2">
    <source>
        <dbReference type="ARBA" id="ARBA00012829"/>
    </source>
</evidence>
<comment type="similarity">
    <text evidence="1">Belongs to the class-II aminoacyl-tRNA synthetase family.</text>
</comment>
<evidence type="ECO:0000256" key="10">
    <source>
        <dbReference type="SAM" id="SignalP"/>
    </source>
</evidence>
<dbReference type="InterPro" id="IPR022961">
    <property type="entry name" value="Gly_tRNA_ligase_bac"/>
</dbReference>
<evidence type="ECO:0000313" key="12">
    <source>
        <dbReference type="EMBL" id="EJK63787.1"/>
    </source>
</evidence>
<dbReference type="GO" id="GO:0005739">
    <property type="term" value="C:mitochondrion"/>
    <property type="evidence" value="ECO:0007669"/>
    <property type="project" value="TreeGrafter"/>
</dbReference>
<accession>K0T020</accession>
<dbReference type="EMBL" id="AGNL01018014">
    <property type="protein sequence ID" value="EJK63787.1"/>
    <property type="molecule type" value="Genomic_DNA"/>
</dbReference>
<feature type="domain" description="Aminoacyl-transfer RNA synthetases class-II family profile" evidence="11">
    <location>
        <begin position="202"/>
        <end position="466"/>
    </location>
</feature>
<feature type="compositionally biased region" description="Low complexity" evidence="9">
    <location>
        <begin position="41"/>
        <end position="58"/>
    </location>
</feature>
<gene>
    <name evidence="12" type="ORF">THAOC_15540</name>
</gene>
<dbReference type="NCBIfam" id="NF003211">
    <property type="entry name" value="PRK04173.1"/>
    <property type="match status" value="1"/>
</dbReference>
<dbReference type="InterPro" id="IPR004154">
    <property type="entry name" value="Anticodon-bd"/>
</dbReference>
<dbReference type="GO" id="GO:0006426">
    <property type="term" value="P:glycyl-tRNA aminoacylation"/>
    <property type="evidence" value="ECO:0007669"/>
    <property type="project" value="InterPro"/>
</dbReference>
<dbReference type="GO" id="GO:0004820">
    <property type="term" value="F:glycine-tRNA ligase activity"/>
    <property type="evidence" value="ECO:0007669"/>
    <property type="project" value="UniProtKB-EC"/>
</dbReference>
<dbReference type="PANTHER" id="PTHR10745:SF8">
    <property type="entry name" value="DNA POLYMERASE SUBUNIT GAMMA-2, MITOCHONDRIAL"/>
    <property type="match status" value="1"/>
</dbReference>
<evidence type="ECO:0000256" key="9">
    <source>
        <dbReference type="SAM" id="MobiDB-lite"/>
    </source>
</evidence>
<dbReference type="GO" id="GO:0006264">
    <property type="term" value="P:mitochondrial DNA replication"/>
    <property type="evidence" value="ECO:0007669"/>
    <property type="project" value="TreeGrafter"/>
</dbReference>
<dbReference type="InterPro" id="IPR006195">
    <property type="entry name" value="aa-tRNA-synth_II"/>
</dbReference>
<dbReference type="FunFam" id="3.40.50.800:FF:000002">
    <property type="entry name" value="Glycine--tRNA ligase"/>
    <property type="match status" value="1"/>
</dbReference>
<dbReference type="OrthoDB" id="57698at2759"/>
<dbReference type="Gene3D" id="3.40.50.800">
    <property type="entry name" value="Anticodon-binding domain"/>
    <property type="match status" value="1"/>
</dbReference>
<dbReference type="Pfam" id="PF00587">
    <property type="entry name" value="tRNA-synt_2b"/>
    <property type="match status" value="1"/>
</dbReference>
<evidence type="ECO:0000256" key="8">
    <source>
        <dbReference type="ARBA" id="ARBA00023146"/>
    </source>
</evidence>
<feature type="chain" id="PRO_5003841539" description="glycine--tRNA ligase" evidence="10">
    <location>
        <begin position="22"/>
        <end position="570"/>
    </location>
</feature>
<dbReference type="PRINTS" id="PR01043">
    <property type="entry name" value="TRNASYNTHGLY"/>
</dbReference>
<evidence type="ECO:0000259" key="11">
    <source>
        <dbReference type="PROSITE" id="PS50862"/>
    </source>
</evidence>
<dbReference type="eggNOG" id="KOG2298">
    <property type="taxonomic scope" value="Eukaryota"/>
</dbReference>
<keyword evidence="7" id="KW-0648">Protein biosynthesis</keyword>
<evidence type="ECO:0000313" key="13">
    <source>
        <dbReference type="Proteomes" id="UP000266841"/>
    </source>
</evidence>
<dbReference type="EC" id="6.1.1.14" evidence="2"/>
<organism evidence="12 13">
    <name type="scientific">Thalassiosira oceanica</name>
    <name type="common">Marine diatom</name>
    <dbReference type="NCBI Taxonomy" id="159749"/>
    <lineage>
        <taxon>Eukaryota</taxon>
        <taxon>Sar</taxon>
        <taxon>Stramenopiles</taxon>
        <taxon>Ochrophyta</taxon>
        <taxon>Bacillariophyta</taxon>
        <taxon>Coscinodiscophyceae</taxon>
        <taxon>Thalassiosirophycidae</taxon>
        <taxon>Thalassiosirales</taxon>
        <taxon>Thalassiosiraceae</taxon>
        <taxon>Thalassiosira</taxon>
    </lineage>
</organism>
<keyword evidence="8" id="KW-0030">Aminoacyl-tRNA synthetase</keyword>
<evidence type="ECO:0000256" key="6">
    <source>
        <dbReference type="ARBA" id="ARBA00022840"/>
    </source>
</evidence>
<dbReference type="InterPro" id="IPR027031">
    <property type="entry name" value="Gly-tRNA_synthase/POLG2"/>
</dbReference>
<dbReference type="SUPFAM" id="SSF52954">
    <property type="entry name" value="Class II aaRS ABD-related"/>
    <property type="match status" value="1"/>
</dbReference>
<feature type="signal peptide" evidence="10">
    <location>
        <begin position="1"/>
        <end position="21"/>
    </location>
</feature>
<dbReference type="InterPro" id="IPR002314">
    <property type="entry name" value="aa-tRNA-synt_IIb"/>
</dbReference>
<dbReference type="GO" id="GO:0044281">
    <property type="term" value="P:small molecule metabolic process"/>
    <property type="evidence" value="ECO:0007669"/>
    <property type="project" value="UniProtKB-ARBA"/>
</dbReference>
<dbReference type="Gene3D" id="3.30.930.10">
    <property type="entry name" value="Bira Bifunctional Protein, Domain 2"/>
    <property type="match status" value="1"/>
</dbReference>
<evidence type="ECO:0000256" key="7">
    <source>
        <dbReference type="ARBA" id="ARBA00022917"/>
    </source>
</evidence>
<keyword evidence="10" id="KW-0732">Signal</keyword>
<dbReference type="InterPro" id="IPR033731">
    <property type="entry name" value="GlyRS-like_core"/>
</dbReference>
<dbReference type="OMA" id="LELQFFT"/>
<dbReference type="CDD" id="cd00774">
    <property type="entry name" value="GlyRS-like_core"/>
    <property type="match status" value="1"/>
</dbReference>
<dbReference type="InterPro" id="IPR036621">
    <property type="entry name" value="Anticodon-bd_dom_sf"/>
</dbReference>
<dbReference type="NCBIfam" id="TIGR00389">
    <property type="entry name" value="glyS_dimeric"/>
    <property type="match status" value="1"/>
</dbReference>
<dbReference type="HAMAP" id="MF_00253_B">
    <property type="entry name" value="Gly_tRNA_synth_B"/>
    <property type="match status" value="1"/>
</dbReference>
<dbReference type="Pfam" id="PF03129">
    <property type="entry name" value="HGTP_anticodon"/>
    <property type="match status" value="1"/>
</dbReference>
<dbReference type="AlphaFoldDB" id="K0T020"/>
<keyword evidence="4" id="KW-0436">Ligase</keyword>
<dbReference type="InterPro" id="IPR002315">
    <property type="entry name" value="tRNA-synt_gly"/>
</dbReference>
<dbReference type="PROSITE" id="PS50862">
    <property type="entry name" value="AA_TRNA_LIGASE_II"/>
    <property type="match status" value="1"/>
</dbReference>
<proteinExistence type="inferred from homology"/>